<evidence type="ECO:0000313" key="5">
    <source>
        <dbReference type="EMBL" id="KAG1306113.1"/>
    </source>
</evidence>
<dbReference type="SMART" id="SM00326">
    <property type="entry name" value="SH3"/>
    <property type="match status" value="1"/>
</dbReference>
<dbReference type="CDD" id="cd00174">
    <property type="entry name" value="SH3"/>
    <property type="match status" value="1"/>
</dbReference>
<comment type="caution">
    <text evidence="5">The sequence shown here is derived from an EMBL/GenBank/DDBJ whole genome shotgun (WGS) entry which is preliminary data.</text>
</comment>
<name>A0A9P7BQV4_RHIOR</name>
<dbReference type="Proteomes" id="UP000716291">
    <property type="component" value="Unassembled WGS sequence"/>
</dbReference>
<reference evidence="5" key="1">
    <citation type="journal article" date="2020" name="Microb. Genom.">
        <title>Genetic diversity of clinical and environmental Mucorales isolates obtained from an investigation of mucormycosis cases among solid organ transplant recipients.</title>
        <authorList>
            <person name="Nguyen M.H."/>
            <person name="Kaul D."/>
            <person name="Muto C."/>
            <person name="Cheng S.J."/>
            <person name="Richter R.A."/>
            <person name="Bruno V.M."/>
            <person name="Liu G."/>
            <person name="Beyhan S."/>
            <person name="Sundermann A.J."/>
            <person name="Mounaud S."/>
            <person name="Pasculle A.W."/>
            <person name="Nierman W.C."/>
            <person name="Driscoll E."/>
            <person name="Cumbie R."/>
            <person name="Clancy C.J."/>
            <person name="Dupont C.L."/>
        </authorList>
    </citation>
    <scope>NUCLEOTIDE SEQUENCE</scope>
    <source>
        <strain evidence="5">GL11</strain>
    </source>
</reference>
<sequence>MAEAAFAQHLLSSVRSELDLLKKFNYIQPKAYDEILRLLPTTTTTISQLGYAEALYDFTGSNPSADLNFRAVNDNWWKGTLNGKTGLFPSNYVKKIEQPSSGPSPALPSRKAERDNYSMPTGQSYPTPSYSPMTPASTYPPPPQQQQPPQYPPPQQYAPPPPQQPYSTPPPPQYAPPPAAGQYAPPPAANQYAPPASAPVVAAPQASAPAAAPHEESKVAGFGKQLAGNVANAATWGFGATIGSDIAHSIF</sequence>
<keyword evidence="1 2" id="KW-0728">SH3 domain</keyword>
<feature type="compositionally biased region" description="Low complexity" evidence="3">
    <location>
        <begin position="189"/>
        <end position="212"/>
    </location>
</feature>
<dbReference type="AlphaFoldDB" id="A0A9P7BQV4"/>
<evidence type="ECO:0000256" key="3">
    <source>
        <dbReference type="SAM" id="MobiDB-lite"/>
    </source>
</evidence>
<dbReference type="SUPFAM" id="SSF50044">
    <property type="entry name" value="SH3-domain"/>
    <property type="match status" value="1"/>
</dbReference>
<evidence type="ECO:0000313" key="6">
    <source>
        <dbReference type="Proteomes" id="UP000716291"/>
    </source>
</evidence>
<feature type="compositionally biased region" description="Low complexity" evidence="3">
    <location>
        <begin position="123"/>
        <end position="137"/>
    </location>
</feature>
<dbReference type="InterPro" id="IPR036028">
    <property type="entry name" value="SH3-like_dom_sf"/>
</dbReference>
<evidence type="ECO:0000256" key="1">
    <source>
        <dbReference type="ARBA" id="ARBA00022443"/>
    </source>
</evidence>
<keyword evidence="6" id="KW-1185">Reference proteome</keyword>
<dbReference type="EMBL" id="JAANQT010001203">
    <property type="protein sequence ID" value="KAG1306113.1"/>
    <property type="molecule type" value="Genomic_DNA"/>
</dbReference>
<protein>
    <recommendedName>
        <fullName evidence="4">SH3 domain-containing protein</fullName>
    </recommendedName>
</protein>
<dbReference type="InterPro" id="IPR001452">
    <property type="entry name" value="SH3_domain"/>
</dbReference>
<dbReference type="Pfam" id="PF07653">
    <property type="entry name" value="SH3_2"/>
    <property type="match status" value="1"/>
</dbReference>
<feature type="domain" description="SH3" evidence="4">
    <location>
        <begin position="1"/>
        <end position="98"/>
    </location>
</feature>
<feature type="compositionally biased region" description="Pro residues" evidence="3">
    <location>
        <begin position="138"/>
        <end position="188"/>
    </location>
</feature>
<organism evidence="5 6">
    <name type="scientific">Rhizopus oryzae</name>
    <name type="common">Mucormycosis agent</name>
    <name type="synonym">Rhizopus arrhizus var. delemar</name>
    <dbReference type="NCBI Taxonomy" id="64495"/>
    <lineage>
        <taxon>Eukaryota</taxon>
        <taxon>Fungi</taxon>
        <taxon>Fungi incertae sedis</taxon>
        <taxon>Mucoromycota</taxon>
        <taxon>Mucoromycotina</taxon>
        <taxon>Mucoromycetes</taxon>
        <taxon>Mucorales</taxon>
        <taxon>Mucorineae</taxon>
        <taxon>Rhizopodaceae</taxon>
        <taxon>Rhizopus</taxon>
    </lineage>
</organism>
<evidence type="ECO:0000259" key="4">
    <source>
        <dbReference type="PROSITE" id="PS50002"/>
    </source>
</evidence>
<dbReference type="PROSITE" id="PS50002">
    <property type="entry name" value="SH3"/>
    <property type="match status" value="1"/>
</dbReference>
<dbReference type="Gene3D" id="2.30.30.40">
    <property type="entry name" value="SH3 Domains"/>
    <property type="match status" value="1"/>
</dbReference>
<proteinExistence type="predicted"/>
<feature type="region of interest" description="Disordered" evidence="3">
    <location>
        <begin position="94"/>
        <end position="219"/>
    </location>
</feature>
<gene>
    <name evidence="5" type="ORF">G6F64_007843</name>
</gene>
<accession>A0A9P7BQV4</accession>
<evidence type="ECO:0000256" key="2">
    <source>
        <dbReference type="PROSITE-ProRule" id="PRU00192"/>
    </source>
</evidence>
<dbReference type="PRINTS" id="PR00452">
    <property type="entry name" value="SH3DOMAIN"/>
</dbReference>